<proteinExistence type="predicted"/>
<keyword evidence="1" id="KW-0175">Coiled coil</keyword>
<sequence>MKISVNNQSYEMSKTAMAQAYAASKGHEGGAKVTKALLTLTFAPNSAKSKRIKEAVAKAVQTLEKKQESAELRDKSIISSDNKNFEISRGEVSITKEGLGLLSSDWKELKTKSKKLLGDLEWREQEINKDGYPLSKFPKEMQDSRRYLSKLYGIMTEKLESKISKEDFQKLTNVWDTARESLSKCLKRFQVKYDQQKGLLAKLKSKVSELNRALEKGSSKSFQLRAEGKELLHQFCKVQSSPLGEGDDAFNKALGEFQENVKTLENAVAAVAPDDVAGIKTSEREWIAQKAHDECSAKLDEHQKDVSKLVKEFRLQLDPNGIFNENKRDGYKNYQEKIRKIQDPIAKAGLEKMYSACWDKARSIQEKSKDSDWERSQQLAKKLIEAQESGEDAEANIEKVKNEFMANSSDLLSSEKSKLDQELQKLDAAITAAEVTFDTSTLSVDAQNALKTLDECSKLICDFEREVDELEKLKPFSPDHLLQDADKATKEKLSNLYSTLGKVQFPKIREIRAVMAQIYDLQEEIKNNGEGKDGDLPDVKTFQDNLSKELAEKMYFLKRDYVGPLKAYKEAIYDGDNPPIDRIKHRGLKEMLPKLEKEVNSLNNAADITKTNISEGKGGTGTEGESTETRVLWKNSRD</sequence>
<evidence type="ECO:0000256" key="1">
    <source>
        <dbReference type="SAM" id="Coils"/>
    </source>
</evidence>
<reference evidence="3 4" key="1">
    <citation type="submission" date="2024-04" db="EMBL/GenBank/DDBJ databases">
        <title>Tritrichomonas musculus Genome.</title>
        <authorList>
            <person name="Alves-Ferreira E."/>
            <person name="Grigg M."/>
            <person name="Lorenzi H."/>
            <person name="Galac M."/>
        </authorList>
    </citation>
    <scope>NUCLEOTIDE SEQUENCE [LARGE SCALE GENOMIC DNA]</scope>
    <source>
        <strain evidence="3 4">EAF2021</strain>
    </source>
</reference>
<organism evidence="3 4">
    <name type="scientific">Tritrichomonas musculus</name>
    <dbReference type="NCBI Taxonomy" id="1915356"/>
    <lineage>
        <taxon>Eukaryota</taxon>
        <taxon>Metamonada</taxon>
        <taxon>Parabasalia</taxon>
        <taxon>Tritrichomonadida</taxon>
        <taxon>Tritrichomonadidae</taxon>
        <taxon>Tritrichomonas</taxon>
    </lineage>
</organism>
<feature type="coiled-coil region" evidence="1">
    <location>
        <begin position="186"/>
        <end position="220"/>
    </location>
</feature>
<evidence type="ECO:0000313" key="4">
    <source>
        <dbReference type="Proteomes" id="UP001470230"/>
    </source>
</evidence>
<dbReference type="EMBL" id="JAPFFF010000024">
    <property type="protein sequence ID" value="KAK8850069.1"/>
    <property type="molecule type" value="Genomic_DNA"/>
</dbReference>
<dbReference type="Proteomes" id="UP001470230">
    <property type="component" value="Unassembled WGS sequence"/>
</dbReference>
<evidence type="ECO:0000256" key="2">
    <source>
        <dbReference type="SAM" id="MobiDB-lite"/>
    </source>
</evidence>
<gene>
    <name evidence="3" type="ORF">M9Y10_018180</name>
</gene>
<keyword evidence="4" id="KW-1185">Reference proteome</keyword>
<accession>A0ABR2HMZ6</accession>
<comment type="caution">
    <text evidence="3">The sequence shown here is derived from an EMBL/GenBank/DDBJ whole genome shotgun (WGS) entry which is preliminary data.</text>
</comment>
<name>A0ABR2HMZ6_9EUKA</name>
<evidence type="ECO:0000313" key="3">
    <source>
        <dbReference type="EMBL" id="KAK8850069.1"/>
    </source>
</evidence>
<feature type="region of interest" description="Disordered" evidence="2">
    <location>
        <begin position="606"/>
        <end position="638"/>
    </location>
</feature>
<protein>
    <submittedName>
        <fullName evidence="3">Uncharacterized protein</fullName>
    </submittedName>
</protein>
<feature type="coiled-coil region" evidence="1">
    <location>
        <begin position="376"/>
        <end position="436"/>
    </location>
</feature>